<accession>A0A6J4RFF4</accession>
<protein>
    <recommendedName>
        <fullName evidence="3">CBS domain-containing protein</fullName>
    </recommendedName>
</protein>
<proteinExistence type="predicted"/>
<dbReference type="SMART" id="SM00116">
    <property type="entry name" value="CBS"/>
    <property type="match status" value="2"/>
</dbReference>
<dbReference type="InterPro" id="IPR051257">
    <property type="entry name" value="Diverse_CBS-Domain"/>
</dbReference>
<dbReference type="PANTHER" id="PTHR43080">
    <property type="entry name" value="CBS DOMAIN-CONTAINING PROTEIN CBSX3, MITOCHONDRIAL"/>
    <property type="match status" value="1"/>
</dbReference>
<feature type="domain" description="CBS" evidence="3">
    <location>
        <begin position="29"/>
        <end position="85"/>
    </location>
</feature>
<feature type="domain" description="CBS" evidence="3">
    <location>
        <begin position="94"/>
        <end position="149"/>
    </location>
</feature>
<dbReference type="AlphaFoldDB" id="A0A6J4RFF4"/>
<dbReference type="EMBL" id="CADCVL010000020">
    <property type="protein sequence ID" value="CAA9464380.1"/>
    <property type="molecule type" value="Genomic_DNA"/>
</dbReference>
<dbReference type="SUPFAM" id="SSF54631">
    <property type="entry name" value="CBS-domain pair"/>
    <property type="match status" value="1"/>
</dbReference>
<evidence type="ECO:0000313" key="4">
    <source>
        <dbReference type="EMBL" id="CAA9464380.1"/>
    </source>
</evidence>
<organism evidence="4">
    <name type="scientific">uncultured Solirubrobacteraceae bacterium</name>
    <dbReference type="NCBI Taxonomy" id="1162706"/>
    <lineage>
        <taxon>Bacteria</taxon>
        <taxon>Bacillati</taxon>
        <taxon>Actinomycetota</taxon>
        <taxon>Thermoleophilia</taxon>
        <taxon>Solirubrobacterales</taxon>
        <taxon>Solirubrobacteraceae</taxon>
        <taxon>environmental samples</taxon>
    </lineage>
</organism>
<dbReference type="PANTHER" id="PTHR43080:SF2">
    <property type="entry name" value="CBS DOMAIN-CONTAINING PROTEIN"/>
    <property type="match status" value="1"/>
</dbReference>
<name>A0A6J4RFF4_9ACTN</name>
<evidence type="ECO:0000256" key="2">
    <source>
        <dbReference type="PROSITE-ProRule" id="PRU00703"/>
    </source>
</evidence>
<dbReference type="PROSITE" id="PS51371">
    <property type="entry name" value="CBS"/>
    <property type="match status" value="2"/>
</dbReference>
<keyword evidence="1 2" id="KW-0129">CBS domain</keyword>
<dbReference type="InterPro" id="IPR000644">
    <property type="entry name" value="CBS_dom"/>
</dbReference>
<sequence length="159" mass="17012">MPADDDGYADRRKPTEEAATVAKTVNEVMTHDPRTVETTANLVDVAVQMRDGDVGAVVVVEEGRARGIVTDRDLVVRSMASGRDPHATPVGSLCSKNLVTVTPDQSIDDVIKLIREHNIRRVPVVQDGRPVGILSIGDLAMEVDEHSALADLSAAPPNN</sequence>
<evidence type="ECO:0000259" key="3">
    <source>
        <dbReference type="PROSITE" id="PS51371"/>
    </source>
</evidence>
<gene>
    <name evidence="4" type="ORF">AVDCRST_MAG65-118</name>
</gene>
<dbReference type="InterPro" id="IPR046342">
    <property type="entry name" value="CBS_dom_sf"/>
</dbReference>
<dbReference type="Gene3D" id="3.10.580.10">
    <property type="entry name" value="CBS-domain"/>
    <property type="match status" value="1"/>
</dbReference>
<dbReference type="Pfam" id="PF00571">
    <property type="entry name" value="CBS"/>
    <property type="match status" value="2"/>
</dbReference>
<reference evidence="4" key="1">
    <citation type="submission" date="2020-02" db="EMBL/GenBank/DDBJ databases">
        <authorList>
            <person name="Meier V. D."/>
        </authorList>
    </citation>
    <scope>NUCLEOTIDE SEQUENCE</scope>
    <source>
        <strain evidence="4">AVDCRST_MAG65</strain>
    </source>
</reference>
<evidence type="ECO:0000256" key="1">
    <source>
        <dbReference type="ARBA" id="ARBA00023122"/>
    </source>
</evidence>